<keyword evidence="6 11" id="KW-0067">ATP-binding</keyword>
<evidence type="ECO:0000259" key="12">
    <source>
        <dbReference type="PROSITE" id="PS50206"/>
    </source>
</evidence>
<feature type="domain" description="Rhodanese" evidence="12">
    <location>
        <begin position="513"/>
        <end position="533"/>
    </location>
</feature>
<feature type="domain" description="ABC transporter" evidence="13">
    <location>
        <begin position="318"/>
        <end position="536"/>
    </location>
</feature>
<evidence type="ECO:0000256" key="2">
    <source>
        <dbReference type="ARBA" id="ARBA00022737"/>
    </source>
</evidence>
<dbReference type="HAMAP" id="MF_00848">
    <property type="entry name" value="Uup"/>
    <property type="match status" value="1"/>
</dbReference>
<keyword evidence="8 11" id="KW-0234">DNA repair</keyword>
<protein>
    <recommendedName>
        <fullName evidence="11">ATP-binding protein Uup</fullName>
        <ecNumber evidence="11">3.6.1.-</ecNumber>
    </recommendedName>
</protein>
<keyword evidence="11" id="KW-0175">Coiled coil</keyword>
<comment type="catalytic activity">
    <reaction evidence="9 11">
        <text>ATP + H2O = ADP + phosphate + H(+)</text>
        <dbReference type="Rhea" id="RHEA:13065"/>
        <dbReference type="ChEBI" id="CHEBI:15377"/>
        <dbReference type="ChEBI" id="CHEBI:15378"/>
        <dbReference type="ChEBI" id="CHEBI:30616"/>
        <dbReference type="ChEBI" id="CHEBI:43474"/>
        <dbReference type="ChEBI" id="CHEBI:456216"/>
    </reaction>
</comment>
<keyword evidence="1 11" id="KW-0963">Cytoplasm</keyword>
<feature type="coiled-coil region" evidence="11">
    <location>
        <begin position="607"/>
        <end position="634"/>
    </location>
</feature>
<dbReference type="CDD" id="cd03221">
    <property type="entry name" value="ABCF_EF-3"/>
    <property type="match status" value="2"/>
</dbReference>
<dbReference type="GO" id="GO:0005737">
    <property type="term" value="C:cytoplasm"/>
    <property type="evidence" value="ECO:0007669"/>
    <property type="project" value="UniProtKB-SubCell"/>
</dbReference>
<comment type="caution">
    <text evidence="14">The sequence shown here is derived from an EMBL/GenBank/DDBJ whole genome shotgun (WGS) entry which is preliminary data.</text>
</comment>
<dbReference type="InterPro" id="IPR032524">
    <property type="entry name" value="ABC_tran_C"/>
</dbReference>
<dbReference type="FunFam" id="3.40.50.300:FF:000309">
    <property type="entry name" value="ABC transporter ATP-binding protein"/>
    <property type="match status" value="1"/>
</dbReference>
<dbReference type="InterPro" id="IPR051309">
    <property type="entry name" value="ABCF_ATPase"/>
</dbReference>
<dbReference type="PROSITE" id="PS50206">
    <property type="entry name" value="RHODANESE_3"/>
    <property type="match status" value="1"/>
</dbReference>
<dbReference type="InterPro" id="IPR043686">
    <property type="entry name" value="Uup"/>
</dbReference>
<dbReference type="Pfam" id="PF16326">
    <property type="entry name" value="ABC_tran_CTD"/>
    <property type="match status" value="1"/>
</dbReference>
<dbReference type="SMART" id="SM00382">
    <property type="entry name" value="AAA"/>
    <property type="match status" value="2"/>
</dbReference>
<dbReference type="RefSeq" id="WP_167942166.1">
    <property type="nucleotide sequence ID" value="NZ_JAATJA010000003.1"/>
</dbReference>
<gene>
    <name evidence="11" type="primary">uup</name>
    <name evidence="14" type="ORF">GGQ74_002774</name>
</gene>
<evidence type="ECO:0000259" key="13">
    <source>
        <dbReference type="PROSITE" id="PS50893"/>
    </source>
</evidence>
<dbReference type="PANTHER" id="PTHR42855:SF1">
    <property type="entry name" value="ABC TRANSPORTER DOMAIN-CONTAINING PROTEIN"/>
    <property type="match status" value="1"/>
</dbReference>
<dbReference type="PROSITE" id="PS00211">
    <property type="entry name" value="ABC_TRANSPORTER_1"/>
    <property type="match status" value="2"/>
</dbReference>
<dbReference type="Pfam" id="PF12848">
    <property type="entry name" value="ABC_tran_Xtn"/>
    <property type="match status" value="1"/>
</dbReference>
<comment type="function">
    <text evidence="11">Probably plays a role in ribosome assembly or function. May be involved in resolution of branched DNA intermediates that result from template switching in postreplication gaps. Binds DNA and has ATPase activity.</text>
</comment>
<dbReference type="GO" id="GO:0006281">
    <property type="term" value="P:DNA repair"/>
    <property type="evidence" value="ECO:0007669"/>
    <property type="project" value="UniProtKB-KW"/>
</dbReference>
<feature type="binding site" evidence="11">
    <location>
        <begin position="350"/>
        <end position="357"/>
    </location>
    <ligand>
        <name>ATP</name>
        <dbReference type="ChEBI" id="CHEBI:30616"/>
        <label>2</label>
    </ligand>
</feature>
<dbReference type="Gene3D" id="3.40.50.300">
    <property type="entry name" value="P-loop containing nucleotide triphosphate hydrolases"/>
    <property type="match status" value="2"/>
</dbReference>
<evidence type="ECO:0000256" key="6">
    <source>
        <dbReference type="ARBA" id="ARBA00022840"/>
    </source>
</evidence>
<dbReference type="InterPro" id="IPR037118">
    <property type="entry name" value="Val-tRNA_synth_C_sf"/>
</dbReference>
<keyword evidence="5 11" id="KW-0378">Hydrolase</keyword>
<evidence type="ECO:0000256" key="7">
    <source>
        <dbReference type="ARBA" id="ARBA00023125"/>
    </source>
</evidence>
<sequence length="641" mass="71799">MALVSIRDVRLAFSGPAVLDGISMQIEAGERVCLVGRNGEGKTSLMRIVSGAMRPDSGEVSISKGVRVARLQQDVPQDIHGRVFDVVAAGIGEMGKALSAYRLAAAAAERDPAALRDLEAAQQAVDASGGWEAYRTVETVVSRLKLDMDAEFFTLSGGMKRRVLLARALASDPDVLLLDEPTNHLDIDSITWLEDFLLRHAKTLFFVTHDRALLKKLATRIVELDRGRLADWACDYDTYLTRKEELLHAEEKEWDRFDIKLAEEEKWLRKGVTARRRRNQGRLRDLMTMRELRRTRRYRPGEAKMQMQESGLSGKLVIEARDLAVDLGGRTIFSGFSTAVMRGDKVGIIGPNGAGKTTLLRALLGEIEPSAGSVRLGTNLDIAYFDQLRTSLDMDARACDAVADGNEWITVDDNRRHVMGYLQDFLFTNERARCKVHTLSGGERNRLLLARLFTKPSNVLVLDEPTNDLDAETLDLLEELLLQYSGTVLIVSHDRAFLNNVVTSTISFDPDGEVREYVGGYDDWLRQRPQTEERPVTADAAAPREAKARVRSDGKRKLTFNEKRERDDLRKELDQTPARIEALETLQADLNAKLADPAFYQRDPGAFAKATTDLQQAEADLDALLERWEFVESRLAELVED</sequence>
<dbReference type="Pfam" id="PF00005">
    <property type="entry name" value="ABC_tran"/>
    <property type="match status" value="2"/>
</dbReference>
<dbReference type="EMBL" id="JAATJA010000003">
    <property type="protein sequence ID" value="NJB69080.1"/>
    <property type="molecule type" value="Genomic_DNA"/>
</dbReference>
<evidence type="ECO:0000256" key="11">
    <source>
        <dbReference type="HAMAP-Rule" id="MF_00848"/>
    </source>
</evidence>
<evidence type="ECO:0000256" key="8">
    <source>
        <dbReference type="ARBA" id="ARBA00023204"/>
    </source>
</evidence>
<evidence type="ECO:0000313" key="14">
    <source>
        <dbReference type="EMBL" id="NJB69080.1"/>
    </source>
</evidence>
<evidence type="ECO:0000313" key="15">
    <source>
        <dbReference type="Proteomes" id="UP000580856"/>
    </source>
</evidence>
<evidence type="ECO:0000256" key="10">
    <source>
        <dbReference type="ARBA" id="ARBA00061478"/>
    </source>
</evidence>
<reference evidence="14 15" key="1">
    <citation type="submission" date="2020-03" db="EMBL/GenBank/DDBJ databases">
        <title>Genomic Encyclopedia of Type Strains, Phase IV (KMG-IV): sequencing the most valuable type-strain genomes for metagenomic binning, comparative biology and taxonomic classification.</title>
        <authorList>
            <person name="Goeker M."/>
        </authorList>
    </citation>
    <scope>NUCLEOTIDE SEQUENCE [LARGE SCALE GENOMIC DNA]</scope>
    <source>
        <strain evidence="14 15">DSM 24233</strain>
    </source>
</reference>
<dbReference type="AlphaFoldDB" id="A0A846QQ21"/>
<dbReference type="GO" id="GO:0005524">
    <property type="term" value="F:ATP binding"/>
    <property type="evidence" value="ECO:0007669"/>
    <property type="project" value="UniProtKB-UniRule"/>
</dbReference>
<keyword evidence="7 11" id="KW-0238">DNA-binding</keyword>
<evidence type="ECO:0000256" key="3">
    <source>
        <dbReference type="ARBA" id="ARBA00022741"/>
    </source>
</evidence>
<evidence type="ECO:0000256" key="5">
    <source>
        <dbReference type="ARBA" id="ARBA00022801"/>
    </source>
</evidence>
<accession>A0A846QQ21</accession>
<proteinExistence type="inferred from homology"/>
<dbReference type="GO" id="GO:0043022">
    <property type="term" value="F:ribosome binding"/>
    <property type="evidence" value="ECO:0007669"/>
    <property type="project" value="UniProtKB-UniRule"/>
</dbReference>
<keyword evidence="4 11" id="KW-0227">DNA damage</keyword>
<keyword evidence="2 11" id="KW-0677">Repeat</keyword>
<dbReference type="PROSITE" id="PS50893">
    <property type="entry name" value="ABC_TRANSPORTER_2"/>
    <property type="match status" value="2"/>
</dbReference>
<name>A0A846QQ21_9BACT</name>
<dbReference type="GO" id="GO:0016887">
    <property type="term" value="F:ATP hydrolysis activity"/>
    <property type="evidence" value="ECO:0007669"/>
    <property type="project" value="UniProtKB-UniRule"/>
</dbReference>
<dbReference type="SUPFAM" id="SSF52540">
    <property type="entry name" value="P-loop containing nucleoside triphosphate hydrolases"/>
    <property type="match status" value="2"/>
</dbReference>
<evidence type="ECO:0000256" key="1">
    <source>
        <dbReference type="ARBA" id="ARBA00022490"/>
    </source>
</evidence>
<dbReference type="Proteomes" id="UP000580856">
    <property type="component" value="Unassembled WGS sequence"/>
</dbReference>
<evidence type="ECO:0000256" key="9">
    <source>
        <dbReference type="ARBA" id="ARBA00049360"/>
    </source>
</evidence>
<dbReference type="FunFam" id="3.40.50.300:FF:000011">
    <property type="entry name" value="Putative ABC transporter ATP-binding component"/>
    <property type="match status" value="1"/>
</dbReference>
<feature type="domain" description="ABC transporter" evidence="13">
    <location>
        <begin position="4"/>
        <end position="251"/>
    </location>
</feature>
<feature type="binding site" evidence="11">
    <location>
        <begin position="36"/>
        <end position="43"/>
    </location>
    <ligand>
        <name>ATP</name>
        <dbReference type="ChEBI" id="CHEBI:30616"/>
        <label>1</label>
    </ligand>
</feature>
<dbReference type="GO" id="GO:0003677">
    <property type="term" value="F:DNA binding"/>
    <property type="evidence" value="ECO:0007669"/>
    <property type="project" value="UniProtKB-UniRule"/>
</dbReference>
<organism evidence="14 15">
    <name type="scientific">Desulfobaculum xiamenense</name>
    <dbReference type="NCBI Taxonomy" id="995050"/>
    <lineage>
        <taxon>Bacteria</taxon>
        <taxon>Pseudomonadati</taxon>
        <taxon>Thermodesulfobacteriota</taxon>
        <taxon>Desulfovibrionia</taxon>
        <taxon>Desulfovibrionales</taxon>
        <taxon>Desulfovibrionaceae</taxon>
        <taxon>Desulfobaculum</taxon>
    </lineage>
</organism>
<dbReference type="InterPro" id="IPR003439">
    <property type="entry name" value="ABC_transporter-like_ATP-bd"/>
</dbReference>
<dbReference type="InterPro" id="IPR032781">
    <property type="entry name" value="ABC_tran_Xtn"/>
</dbReference>
<dbReference type="Gene3D" id="1.10.287.380">
    <property type="entry name" value="Valyl-tRNA synthetase, C-terminal domain"/>
    <property type="match status" value="1"/>
</dbReference>
<dbReference type="InterPro" id="IPR027417">
    <property type="entry name" value="P-loop_NTPase"/>
</dbReference>
<dbReference type="InterPro" id="IPR017871">
    <property type="entry name" value="ABC_transporter-like_CS"/>
</dbReference>
<dbReference type="EC" id="3.6.1.-" evidence="11"/>
<comment type="similarity">
    <text evidence="10 11">Belongs to the ABC transporter superfamily. ABCF family. Uup subfamily.</text>
</comment>
<dbReference type="PANTHER" id="PTHR42855">
    <property type="entry name" value="ABC TRANSPORTER ATP-BINDING SUBUNIT"/>
    <property type="match status" value="1"/>
</dbReference>
<dbReference type="InterPro" id="IPR003593">
    <property type="entry name" value="AAA+_ATPase"/>
</dbReference>
<keyword evidence="3 11" id="KW-0547">Nucleotide-binding</keyword>
<dbReference type="InterPro" id="IPR001763">
    <property type="entry name" value="Rhodanese-like_dom"/>
</dbReference>
<evidence type="ECO:0000256" key="4">
    <source>
        <dbReference type="ARBA" id="ARBA00022763"/>
    </source>
</evidence>
<comment type="subcellular location">
    <subcellularLocation>
        <location evidence="11">Cytoplasm</location>
    </subcellularLocation>
    <text evidence="11">Associates with ribosomes.</text>
</comment>
<keyword evidence="15" id="KW-1185">Reference proteome</keyword>